<proteinExistence type="predicted"/>
<comment type="caution">
    <text evidence="2">The sequence shown here is derived from an EMBL/GenBank/DDBJ whole genome shotgun (WGS) entry which is preliminary data.</text>
</comment>
<keyword evidence="3" id="KW-1185">Reference proteome</keyword>
<accession>A0A7W7Z2A1</accession>
<gene>
    <name evidence="2" type="ORF">HNR60_001306</name>
</gene>
<feature type="transmembrane region" description="Helical" evidence="1">
    <location>
        <begin position="12"/>
        <end position="31"/>
    </location>
</feature>
<reference evidence="2 3" key="1">
    <citation type="submission" date="2020-08" db="EMBL/GenBank/DDBJ databases">
        <title>Genomic Encyclopedia of Type Strains, Phase IV (KMG-IV): sequencing the most valuable type-strain genomes for metagenomic binning, comparative biology and taxonomic classification.</title>
        <authorList>
            <person name="Goeker M."/>
        </authorList>
    </citation>
    <scope>NUCLEOTIDE SEQUENCE [LARGE SCALE GENOMIC DNA]</scope>
    <source>
        <strain evidence="2 3">DSM 12706</strain>
    </source>
</reference>
<dbReference type="EMBL" id="JACHIH010000005">
    <property type="protein sequence ID" value="MBB5046558.1"/>
    <property type="molecule type" value="Genomic_DNA"/>
</dbReference>
<keyword evidence="1" id="KW-0812">Transmembrane</keyword>
<evidence type="ECO:0000256" key="1">
    <source>
        <dbReference type="SAM" id="Phobius"/>
    </source>
</evidence>
<protein>
    <submittedName>
        <fullName evidence="2">Uncharacterized protein</fullName>
    </submittedName>
</protein>
<dbReference type="RefSeq" id="WP_184255573.1">
    <property type="nucleotide sequence ID" value="NZ_JACHIH010000005.1"/>
</dbReference>
<dbReference type="Proteomes" id="UP000542353">
    <property type="component" value="Unassembled WGS sequence"/>
</dbReference>
<sequence>MIQILDIDLAPLVTVAALLGLIAVISGRLCVRFRRRAAQLRTSAGLLRDHLTALQTFIDHPQSPSKMKEKLLIFSKVVSDRGAFMKVLEMVCNEPGRMGNSSEAKTYERQVAQLRAQNEELSRCFEIAVSTIVVAMMLRHQDASELVEARMAKMIADPRKEFAFFAGAIKADRAGNHGSKNSNGFGAEAALA</sequence>
<name>A0A7W7Z2A1_9BRAD</name>
<evidence type="ECO:0000313" key="3">
    <source>
        <dbReference type="Proteomes" id="UP000542353"/>
    </source>
</evidence>
<dbReference type="AlphaFoldDB" id="A0A7W7Z2A1"/>
<keyword evidence="1" id="KW-1133">Transmembrane helix</keyword>
<keyword evidence="1" id="KW-0472">Membrane</keyword>
<organism evidence="2 3">
    <name type="scientific">Rhodopseudomonas rhenobacensis</name>
    <dbReference type="NCBI Taxonomy" id="87461"/>
    <lineage>
        <taxon>Bacteria</taxon>
        <taxon>Pseudomonadati</taxon>
        <taxon>Pseudomonadota</taxon>
        <taxon>Alphaproteobacteria</taxon>
        <taxon>Hyphomicrobiales</taxon>
        <taxon>Nitrobacteraceae</taxon>
        <taxon>Rhodopseudomonas</taxon>
    </lineage>
</organism>
<evidence type="ECO:0000313" key="2">
    <source>
        <dbReference type="EMBL" id="MBB5046558.1"/>
    </source>
</evidence>